<dbReference type="CDD" id="cd01392">
    <property type="entry name" value="HTH_LacI"/>
    <property type="match status" value="1"/>
</dbReference>
<dbReference type="SUPFAM" id="SSF53822">
    <property type="entry name" value="Periplasmic binding protein-like I"/>
    <property type="match status" value="1"/>
</dbReference>
<dbReference type="Gene3D" id="3.40.50.2300">
    <property type="match status" value="2"/>
</dbReference>
<dbReference type="RefSeq" id="WP_271173093.1">
    <property type="nucleotide sequence ID" value="NZ_BSEJ01000006.1"/>
</dbReference>
<evidence type="ECO:0000256" key="2">
    <source>
        <dbReference type="ARBA" id="ARBA00023125"/>
    </source>
</evidence>
<evidence type="ECO:0000259" key="5">
    <source>
        <dbReference type="PROSITE" id="PS50932"/>
    </source>
</evidence>
<dbReference type="InterPro" id="IPR000843">
    <property type="entry name" value="HTH_LacI"/>
</dbReference>
<dbReference type="SUPFAM" id="SSF47413">
    <property type="entry name" value="lambda repressor-like DNA-binding domains"/>
    <property type="match status" value="1"/>
</dbReference>
<feature type="region of interest" description="Disordered" evidence="4">
    <location>
        <begin position="1"/>
        <end position="22"/>
    </location>
</feature>
<reference evidence="6" key="1">
    <citation type="journal article" date="2014" name="Int. J. Syst. Evol. Microbiol.">
        <title>Complete genome sequence of Corynebacterium casei LMG S-19264T (=DSM 44701T), isolated from a smear-ripened cheese.</title>
        <authorList>
            <consortium name="US DOE Joint Genome Institute (JGI-PGF)"/>
            <person name="Walter F."/>
            <person name="Albersmeier A."/>
            <person name="Kalinowski J."/>
            <person name="Ruckert C."/>
        </authorList>
    </citation>
    <scope>NUCLEOTIDE SEQUENCE</scope>
    <source>
        <strain evidence="6">VKM Ac-1020</strain>
    </source>
</reference>
<organism evidence="6 7">
    <name type="scientific">Microbacterium barkeri</name>
    <dbReference type="NCBI Taxonomy" id="33917"/>
    <lineage>
        <taxon>Bacteria</taxon>
        <taxon>Bacillati</taxon>
        <taxon>Actinomycetota</taxon>
        <taxon>Actinomycetes</taxon>
        <taxon>Micrococcales</taxon>
        <taxon>Microbacteriaceae</taxon>
        <taxon>Microbacterium</taxon>
    </lineage>
</organism>
<dbReference type="Pfam" id="PF13377">
    <property type="entry name" value="Peripla_BP_3"/>
    <property type="match status" value="1"/>
</dbReference>
<protein>
    <submittedName>
        <fullName evidence="6">LacI family transcriptional regulator</fullName>
    </submittedName>
</protein>
<name>A0A9W6H2H7_9MICO</name>
<keyword evidence="1" id="KW-0805">Transcription regulation</keyword>
<evidence type="ECO:0000313" key="7">
    <source>
        <dbReference type="Proteomes" id="UP001142462"/>
    </source>
</evidence>
<dbReference type="Pfam" id="PF00356">
    <property type="entry name" value="LacI"/>
    <property type="match status" value="1"/>
</dbReference>
<sequence length="345" mass="35801">MAGPSQLTGADDPAPAGSSAAGRRRATILDVAAAAGVSRQTVTRAMNDMSGISAETKRRVMEAARELSYRPSRFGRGLVTGGARQLGLVVNDLRNPYSPELAAAVVRLAADEGWNVMLVDIGLASDADRLLASLREQADVVVGYLGEWSAGWGSGLATTPLIQLDAGETTEHAGVRLDPVAAIGDLVAHLVAMGVRCPVVLDASAPREPSARGAAMAAAFREHGVEAEVVHAASSSAEHASAVTAQVVRRAAPPDALLAFNDLMALGALSACRHAGLDVPRDIRVAGVDGLTIGTLVAPTLTTLAVDFDEVARHTLELAVALRDGDADVDRFRVVPHRLVLRESA</sequence>
<dbReference type="SMART" id="SM00354">
    <property type="entry name" value="HTH_LACI"/>
    <property type="match status" value="1"/>
</dbReference>
<dbReference type="PANTHER" id="PTHR30146">
    <property type="entry name" value="LACI-RELATED TRANSCRIPTIONAL REPRESSOR"/>
    <property type="match status" value="1"/>
</dbReference>
<dbReference type="Proteomes" id="UP001142462">
    <property type="component" value="Unassembled WGS sequence"/>
</dbReference>
<evidence type="ECO:0000256" key="3">
    <source>
        <dbReference type="ARBA" id="ARBA00023163"/>
    </source>
</evidence>
<dbReference type="PROSITE" id="PS00356">
    <property type="entry name" value="HTH_LACI_1"/>
    <property type="match status" value="1"/>
</dbReference>
<dbReference type="PROSITE" id="PS50932">
    <property type="entry name" value="HTH_LACI_2"/>
    <property type="match status" value="1"/>
</dbReference>
<keyword evidence="2" id="KW-0238">DNA-binding</keyword>
<dbReference type="AlphaFoldDB" id="A0A9W6H2H7"/>
<evidence type="ECO:0000256" key="1">
    <source>
        <dbReference type="ARBA" id="ARBA00023015"/>
    </source>
</evidence>
<comment type="caution">
    <text evidence="6">The sequence shown here is derived from an EMBL/GenBank/DDBJ whole genome shotgun (WGS) entry which is preliminary data.</text>
</comment>
<dbReference type="CDD" id="cd06267">
    <property type="entry name" value="PBP1_LacI_sugar_binding-like"/>
    <property type="match status" value="1"/>
</dbReference>
<accession>A0A9W6H2H7</accession>
<dbReference type="GO" id="GO:0000976">
    <property type="term" value="F:transcription cis-regulatory region binding"/>
    <property type="evidence" value="ECO:0007669"/>
    <property type="project" value="TreeGrafter"/>
</dbReference>
<dbReference type="PANTHER" id="PTHR30146:SF138">
    <property type="entry name" value="TRANSCRIPTIONAL REGULATORY PROTEIN"/>
    <property type="match status" value="1"/>
</dbReference>
<dbReference type="GO" id="GO:0003700">
    <property type="term" value="F:DNA-binding transcription factor activity"/>
    <property type="evidence" value="ECO:0007669"/>
    <property type="project" value="TreeGrafter"/>
</dbReference>
<evidence type="ECO:0000256" key="4">
    <source>
        <dbReference type="SAM" id="MobiDB-lite"/>
    </source>
</evidence>
<gene>
    <name evidence="6" type="ORF">GCM10017576_15110</name>
</gene>
<feature type="compositionally biased region" description="Low complexity" evidence="4">
    <location>
        <begin position="9"/>
        <end position="21"/>
    </location>
</feature>
<dbReference type="InterPro" id="IPR010982">
    <property type="entry name" value="Lambda_DNA-bd_dom_sf"/>
</dbReference>
<dbReference type="Gene3D" id="1.10.260.40">
    <property type="entry name" value="lambda repressor-like DNA-binding domains"/>
    <property type="match status" value="1"/>
</dbReference>
<feature type="domain" description="HTH lacI-type" evidence="5">
    <location>
        <begin position="26"/>
        <end position="80"/>
    </location>
</feature>
<dbReference type="InterPro" id="IPR028082">
    <property type="entry name" value="Peripla_BP_I"/>
</dbReference>
<proteinExistence type="predicted"/>
<keyword evidence="7" id="KW-1185">Reference proteome</keyword>
<reference evidence="6" key="2">
    <citation type="submission" date="2023-01" db="EMBL/GenBank/DDBJ databases">
        <authorList>
            <person name="Sun Q."/>
            <person name="Evtushenko L."/>
        </authorList>
    </citation>
    <scope>NUCLEOTIDE SEQUENCE</scope>
    <source>
        <strain evidence="6">VKM Ac-1020</strain>
    </source>
</reference>
<evidence type="ECO:0000313" key="6">
    <source>
        <dbReference type="EMBL" id="GLJ61382.1"/>
    </source>
</evidence>
<dbReference type="InterPro" id="IPR046335">
    <property type="entry name" value="LacI/GalR-like_sensor"/>
</dbReference>
<keyword evidence="3" id="KW-0804">Transcription</keyword>
<dbReference type="EMBL" id="BSEJ01000006">
    <property type="protein sequence ID" value="GLJ61382.1"/>
    <property type="molecule type" value="Genomic_DNA"/>
</dbReference>